<dbReference type="InterPro" id="IPR012338">
    <property type="entry name" value="Beta-lactam/transpept-like"/>
</dbReference>
<gene>
    <name evidence="2" type="ORF">OJ997_26865</name>
</gene>
<dbReference type="AlphaFoldDB" id="A0A9X3NCI7"/>
<dbReference type="Proteomes" id="UP001147653">
    <property type="component" value="Unassembled WGS sequence"/>
</dbReference>
<organism evidence="2 3">
    <name type="scientific">Solirubrobacter phytolaccae</name>
    <dbReference type="NCBI Taxonomy" id="1404360"/>
    <lineage>
        <taxon>Bacteria</taxon>
        <taxon>Bacillati</taxon>
        <taxon>Actinomycetota</taxon>
        <taxon>Thermoleophilia</taxon>
        <taxon>Solirubrobacterales</taxon>
        <taxon>Solirubrobacteraceae</taxon>
        <taxon>Solirubrobacter</taxon>
    </lineage>
</organism>
<dbReference type="RefSeq" id="WP_270028371.1">
    <property type="nucleotide sequence ID" value="NZ_JAPDDP010000065.1"/>
</dbReference>
<keyword evidence="3" id="KW-1185">Reference proteome</keyword>
<comment type="caution">
    <text evidence="2">The sequence shown here is derived from an EMBL/GenBank/DDBJ whole genome shotgun (WGS) entry which is preliminary data.</text>
</comment>
<sequence>MSAITGTRIDEVLQHAVESGAMPNVVATAATAEGPIYEGAFGPRAVGKPEPVTVDTLHRIASMTKMVTTVAALQLVEREQLDLDDPVAKYRPEFANLQVLEGWEGDEPRLRAPKTHATVRQLVTHTSGLGYWFWNADLVRWEAKTGTGNALAGTEDAFTAPLVADPGTRVEYGINTDWLGLVVEAVSGQALDAYFDEHILGPLGMEQATFHPTDQQRENLAAVHLHDEQTGAWNATSVDWNTAPDWWAGGHGLYCPPSEYLRFQRMLLGNGTLDGAKILESKTVEDAFSNQIGALDWPAAIATAEPPTTADFNAGPGYKFGLGLLRNSEDIPGMRRAGSGAWAGIFNTHFWVDRTTGITGAVYTQTLPFVEPDVFQVYVDFETALYASLR</sequence>
<feature type="domain" description="Beta-lactamase-related" evidence="1">
    <location>
        <begin position="9"/>
        <end position="378"/>
    </location>
</feature>
<evidence type="ECO:0000313" key="2">
    <source>
        <dbReference type="EMBL" id="MDA0183958.1"/>
    </source>
</evidence>
<dbReference type="Pfam" id="PF00144">
    <property type="entry name" value="Beta-lactamase"/>
    <property type="match status" value="1"/>
</dbReference>
<protein>
    <submittedName>
        <fullName evidence="2">Beta-lactamase family protein</fullName>
    </submittedName>
</protein>
<dbReference type="InterPro" id="IPR001466">
    <property type="entry name" value="Beta-lactam-related"/>
</dbReference>
<dbReference type="InterPro" id="IPR050789">
    <property type="entry name" value="Diverse_Enzym_Activities"/>
</dbReference>
<dbReference type="SUPFAM" id="SSF56601">
    <property type="entry name" value="beta-lactamase/transpeptidase-like"/>
    <property type="match status" value="1"/>
</dbReference>
<dbReference type="PANTHER" id="PTHR43283:SF3">
    <property type="entry name" value="BETA-LACTAMASE FAMILY PROTEIN (AFU_ORTHOLOGUE AFUA_5G07500)"/>
    <property type="match status" value="1"/>
</dbReference>
<dbReference type="Gene3D" id="3.40.710.10">
    <property type="entry name" value="DD-peptidase/beta-lactamase superfamily"/>
    <property type="match status" value="1"/>
</dbReference>
<evidence type="ECO:0000259" key="1">
    <source>
        <dbReference type="Pfam" id="PF00144"/>
    </source>
</evidence>
<accession>A0A9X3NCI7</accession>
<proteinExistence type="predicted"/>
<dbReference type="PANTHER" id="PTHR43283">
    <property type="entry name" value="BETA-LACTAMASE-RELATED"/>
    <property type="match status" value="1"/>
</dbReference>
<name>A0A9X3NCI7_9ACTN</name>
<evidence type="ECO:0000313" key="3">
    <source>
        <dbReference type="Proteomes" id="UP001147653"/>
    </source>
</evidence>
<reference evidence="2" key="1">
    <citation type="submission" date="2022-10" db="EMBL/GenBank/DDBJ databases">
        <title>The WGS of Solirubrobacter phytolaccae KCTC 29190.</title>
        <authorList>
            <person name="Jiang Z."/>
        </authorList>
    </citation>
    <scope>NUCLEOTIDE SEQUENCE</scope>
    <source>
        <strain evidence="2">KCTC 29190</strain>
    </source>
</reference>
<dbReference type="EMBL" id="JAPDDP010000065">
    <property type="protein sequence ID" value="MDA0183958.1"/>
    <property type="molecule type" value="Genomic_DNA"/>
</dbReference>